<name>S7RGZ5_GLOTA</name>
<evidence type="ECO:0000313" key="2">
    <source>
        <dbReference type="Proteomes" id="UP000030669"/>
    </source>
</evidence>
<dbReference type="Proteomes" id="UP000030669">
    <property type="component" value="Unassembled WGS sequence"/>
</dbReference>
<protein>
    <submittedName>
        <fullName evidence="1">Uncharacterized protein</fullName>
    </submittedName>
</protein>
<sequence length="173" mass="19479">MDEELESFLTAHQEYGHFNNTVLVSQSDESIFARGYGEAVREHGIPNAVEIKSLAVTKWNTGALVALASLYWNRYIPRARSPRTLIYKWRLEQEYNMKAKNGGKGMNDEAVKAFVDRYIPGYMFFQVGVTEGTHKGIRDPTTGERIAPPWVGKGPRVLIGEERQVVGTEALAF</sequence>
<accession>S7RGZ5</accession>
<dbReference type="AlphaFoldDB" id="S7RGZ5"/>
<dbReference type="RefSeq" id="XP_007869733.1">
    <property type="nucleotide sequence ID" value="XM_007871542.1"/>
</dbReference>
<organism evidence="1 2">
    <name type="scientific">Gloeophyllum trabeum (strain ATCC 11539 / FP-39264 / Madison 617)</name>
    <name type="common">Brown rot fungus</name>
    <dbReference type="NCBI Taxonomy" id="670483"/>
    <lineage>
        <taxon>Eukaryota</taxon>
        <taxon>Fungi</taxon>
        <taxon>Dikarya</taxon>
        <taxon>Basidiomycota</taxon>
        <taxon>Agaricomycotina</taxon>
        <taxon>Agaricomycetes</taxon>
        <taxon>Gloeophyllales</taxon>
        <taxon>Gloeophyllaceae</taxon>
        <taxon>Gloeophyllum</taxon>
    </lineage>
</organism>
<dbReference type="Gene3D" id="3.40.50.300">
    <property type="entry name" value="P-loop containing nucleotide triphosphate hydrolases"/>
    <property type="match status" value="1"/>
</dbReference>
<evidence type="ECO:0000313" key="1">
    <source>
        <dbReference type="EMBL" id="EPQ51844.1"/>
    </source>
</evidence>
<dbReference type="HOGENOM" id="CLU_1547749_0_0_1"/>
<reference evidence="1 2" key="1">
    <citation type="journal article" date="2012" name="Science">
        <title>The Paleozoic origin of enzymatic lignin decomposition reconstructed from 31 fungal genomes.</title>
        <authorList>
            <person name="Floudas D."/>
            <person name="Binder M."/>
            <person name="Riley R."/>
            <person name="Barry K."/>
            <person name="Blanchette R.A."/>
            <person name="Henrissat B."/>
            <person name="Martinez A.T."/>
            <person name="Otillar R."/>
            <person name="Spatafora J.W."/>
            <person name="Yadav J.S."/>
            <person name="Aerts A."/>
            <person name="Benoit I."/>
            <person name="Boyd A."/>
            <person name="Carlson A."/>
            <person name="Copeland A."/>
            <person name="Coutinho P.M."/>
            <person name="de Vries R.P."/>
            <person name="Ferreira P."/>
            <person name="Findley K."/>
            <person name="Foster B."/>
            <person name="Gaskell J."/>
            <person name="Glotzer D."/>
            <person name="Gorecki P."/>
            <person name="Heitman J."/>
            <person name="Hesse C."/>
            <person name="Hori C."/>
            <person name="Igarashi K."/>
            <person name="Jurgens J.A."/>
            <person name="Kallen N."/>
            <person name="Kersten P."/>
            <person name="Kohler A."/>
            <person name="Kuees U."/>
            <person name="Kumar T.K.A."/>
            <person name="Kuo A."/>
            <person name="LaButti K."/>
            <person name="Larrondo L.F."/>
            <person name="Lindquist E."/>
            <person name="Ling A."/>
            <person name="Lombard V."/>
            <person name="Lucas S."/>
            <person name="Lundell T."/>
            <person name="Martin R."/>
            <person name="McLaughlin D.J."/>
            <person name="Morgenstern I."/>
            <person name="Morin E."/>
            <person name="Murat C."/>
            <person name="Nagy L.G."/>
            <person name="Nolan M."/>
            <person name="Ohm R.A."/>
            <person name="Patyshakuliyeva A."/>
            <person name="Rokas A."/>
            <person name="Ruiz-Duenas F.J."/>
            <person name="Sabat G."/>
            <person name="Salamov A."/>
            <person name="Samejima M."/>
            <person name="Schmutz J."/>
            <person name="Slot J.C."/>
            <person name="St John F."/>
            <person name="Stenlid J."/>
            <person name="Sun H."/>
            <person name="Sun S."/>
            <person name="Syed K."/>
            <person name="Tsang A."/>
            <person name="Wiebenga A."/>
            <person name="Young D."/>
            <person name="Pisabarro A."/>
            <person name="Eastwood D.C."/>
            <person name="Martin F."/>
            <person name="Cullen D."/>
            <person name="Grigoriev I.V."/>
            <person name="Hibbett D.S."/>
        </authorList>
    </citation>
    <scope>NUCLEOTIDE SEQUENCE [LARGE SCALE GENOMIC DNA]</scope>
    <source>
        <strain evidence="1 2">ATCC 11539</strain>
    </source>
</reference>
<dbReference type="OrthoDB" id="347435at2759"/>
<proteinExistence type="predicted"/>
<dbReference type="STRING" id="670483.S7RGZ5"/>
<gene>
    <name evidence="1" type="ORF">GLOTRDRAFT_132655</name>
</gene>
<dbReference type="GeneID" id="19302549"/>
<keyword evidence="2" id="KW-1185">Reference proteome</keyword>
<dbReference type="EMBL" id="KB469309">
    <property type="protein sequence ID" value="EPQ51844.1"/>
    <property type="molecule type" value="Genomic_DNA"/>
</dbReference>
<dbReference type="InterPro" id="IPR027417">
    <property type="entry name" value="P-loop_NTPase"/>
</dbReference>
<dbReference type="KEGG" id="gtr:GLOTRDRAFT_132655"/>